<evidence type="ECO:0000256" key="1">
    <source>
        <dbReference type="SAM" id="Phobius"/>
    </source>
</evidence>
<dbReference type="AlphaFoldDB" id="A0A3S6QPN4"/>
<dbReference type="KEGG" id="lhw:BSQ49_07305"/>
<feature type="transmembrane region" description="Helical" evidence="1">
    <location>
        <begin position="79"/>
        <end position="98"/>
    </location>
</feature>
<dbReference type="EMBL" id="CP018176">
    <property type="protein sequence ID" value="AUJ30021.1"/>
    <property type="molecule type" value="Genomic_DNA"/>
</dbReference>
<feature type="transmembrane region" description="Helical" evidence="1">
    <location>
        <begin position="56"/>
        <end position="73"/>
    </location>
</feature>
<organism evidence="2 3">
    <name type="scientific">Liquorilactobacillus hordei</name>
    <dbReference type="NCBI Taxonomy" id="468911"/>
    <lineage>
        <taxon>Bacteria</taxon>
        <taxon>Bacillati</taxon>
        <taxon>Bacillota</taxon>
        <taxon>Bacilli</taxon>
        <taxon>Lactobacillales</taxon>
        <taxon>Lactobacillaceae</taxon>
        <taxon>Liquorilactobacillus</taxon>
    </lineage>
</organism>
<sequence>MSILSYILVVLVALEAIFIMLLEMFAVESKVSQKAFGLSPEYLSQKEAKIAMANQGLYNGFVGVGILVVLFVFPSNAVFYGALLFVGFVVIAAIYGSLTVNPKVIFSQGLLAILAVLSLLFT</sequence>
<protein>
    <recommendedName>
        <fullName evidence="4">DUF1304 domain-containing protein</fullName>
    </recommendedName>
</protein>
<evidence type="ECO:0008006" key="4">
    <source>
        <dbReference type="Google" id="ProtNLM"/>
    </source>
</evidence>
<dbReference type="Pfam" id="PF06993">
    <property type="entry name" value="DUF1304"/>
    <property type="match status" value="1"/>
</dbReference>
<feature type="transmembrane region" description="Helical" evidence="1">
    <location>
        <begin position="105"/>
        <end position="121"/>
    </location>
</feature>
<proteinExistence type="predicted"/>
<reference evidence="2 3" key="1">
    <citation type="submission" date="2016-11" db="EMBL/GenBank/DDBJ databases">
        <title>Interaction between Lactobacillus species and yeast in water kefir.</title>
        <authorList>
            <person name="Behr J."/>
            <person name="Xu D."/>
            <person name="Vogel R.F."/>
        </authorList>
    </citation>
    <scope>NUCLEOTIDE SEQUENCE [LARGE SCALE GENOMIC DNA]</scope>
    <source>
        <strain evidence="2 3">TMW 1.1822</strain>
    </source>
</reference>
<keyword evidence="1" id="KW-0812">Transmembrane</keyword>
<keyword evidence="1" id="KW-0472">Membrane</keyword>
<dbReference type="Proteomes" id="UP000314960">
    <property type="component" value="Chromosome"/>
</dbReference>
<evidence type="ECO:0000313" key="2">
    <source>
        <dbReference type="EMBL" id="AUJ30021.1"/>
    </source>
</evidence>
<dbReference type="RefSeq" id="WP_141053853.1">
    <property type="nucleotide sequence ID" value="NZ_CP018176.1"/>
</dbReference>
<dbReference type="InterPro" id="IPR009732">
    <property type="entry name" value="DUF1304"/>
</dbReference>
<feature type="transmembrane region" description="Helical" evidence="1">
    <location>
        <begin position="6"/>
        <end position="27"/>
    </location>
</feature>
<accession>A0A3S6QPN4</accession>
<evidence type="ECO:0000313" key="3">
    <source>
        <dbReference type="Proteomes" id="UP000314960"/>
    </source>
</evidence>
<gene>
    <name evidence="2" type="ORF">BSQ49_07305</name>
</gene>
<dbReference type="PANTHER" id="PTHR38446">
    <property type="entry name" value="BLL0914 PROTEIN"/>
    <property type="match status" value="1"/>
</dbReference>
<keyword evidence="1" id="KW-1133">Transmembrane helix</keyword>
<name>A0A3S6QPN4_9LACO</name>
<dbReference type="PANTHER" id="PTHR38446:SF1">
    <property type="entry name" value="BLL0914 PROTEIN"/>
    <property type="match status" value="1"/>
</dbReference>